<dbReference type="PANTHER" id="PTHR47926">
    <property type="entry name" value="PENTATRICOPEPTIDE REPEAT-CONTAINING PROTEIN"/>
    <property type="match status" value="1"/>
</dbReference>
<name>A0AAE1R3D0_9SOLA</name>
<dbReference type="GO" id="GO:0009451">
    <property type="term" value="P:RNA modification"/>
    <property type="evidence" value="ECO:0007669"/>
    <property type="project" value="InterPro"/>
</dbReference>
<dbReference type="PROSITE" id="PS51375">
    <property type="entry name" value="PPR"/>
    <property type="match status" value="2"/>
</dbReference>
<proteinExistence type="predicted"/>
<evidence type="ECO:0000313" key="3">
    <source>
        <dbReference type="EMBL" id="KAK4344630.1"/>
    </source>
</evidence>
<dbReference type="NCBIfam" id="TIGR00756">
    <property type="entry name" value="PPR"/>
    <property type="match status" value="2"/>
</dbReference>
<dbReference type="InterPro" id="IPR046960">
    <property type="entry name" value="PPR_At4g14850-like_plant"/>
</dbReference>
<organism evidence="3 4">
    <name type="scientific">Anisodus tanguticus</name>
    <dbReference type="NCBI Taxonomy" id="243964"/>
    <lineage>
        <taxon>Eukaryota</taxon>
        <taxon>Viridiplantae</taxon>
        <taxon>Streptophyta</taxon>
        <taxon>Embryophyta</taxon>
        <taxon>Tracheophyta</taxon>
        <taxon>Spermatophyta</taxon>
        <taxon>Magnoliopsida</taxon>
        <taxon>eudicotyledons</taxon>
        <taxon>Gunneridae</taxon>
        <taxon>Pentapetalae</taxon>
        <taxon>asterids</taxon>
        <taxon>lamiids</taxon>
        <taxon>Solanales</taxon>
        <taxon>Solanaceae</taxon>
        <taxon>Solanoideae</taxon>
        <taxon>Hyoscyameae</taxon>
        <taxon>Anisodus</taxon>
    </lineage>
</organism>
<dbReference type="AlphaFoldDB" id="A0AAE1R3D0"/>
<keyword evidence="1" id="KW-0677">Repeat</keyword>
<feature type="repeat" description="PPR" evidence="2">
    <location>
        <begin position="75"/>
        <end position="109"/>
    </location>
</feature>
<comment type="caution">
    <text evidence="3">The sequence shown here is derived from an EMBL/GenBank/DDBJ whole genome shotgun (WGS) entry which is preliminary data.</text>
</comment>
<dbReference type="Pfam" id="PF01535">
    <property type="entry name" value="PPR"/>
    <property type="match status" value="1"/>
</dbReference>
<dbReference type="InterPro" id="IPR011990">
    <property type="entry name" value="TPR-like_helical_dom_sf"/>
</dbReference>
<dbReference type="Pfam" id="PF13041">
    <property type="entry name" value="PPR_2"/>
    <property type="match status" value="1"/>
</dbReference>
<evidence type="ECO:0000256" key="2">
    <source>
        <dbReference type="PROSITE-ProRule" id="PRU00708"/>
    </source>
</evidence>
<gene>
    <name evidence="3" type="ORF">RND71_034806</name>
</gene>
<dbReference type="Proteomes" id="UP001291623">
    <property type="component" value="Unassembled WGS sequence"/>
</dbReference>
<dbReference type="Gene3D" id="1.25.40.10">
    <property type="entry name" value="Tetratricopeptide repeat domain"/>
    <property type="match status" value="1"/>
</dbReference>
<sequence>MQLSRVDPESATVMGILPACSHLAALQLGVCTHGYLIVRGFTEDVSVCNALIDMYSKCGKINVARVVFDIMNKRDVISWNAMIAGYGVHGRGREAISLFYDMQTVGQMPDEIIFIDLLFACSHSGLVAEGKYLFFRMCQEFKISPRMDHYLCMVDLLRRNGLLDEAYGFIQNMPFKPDVRIWSALLAACRIHKHIILAEEVSNRILNLTRKSGNILELLRSYTVVGKYIDDQSFDIMNNPFRYLQSFLSSN</sequence>
<reference evidence="3" key="1">
    <citation type="submission" date="2023-12" db="EMBL/GenBank/DDBJ databases">
        <title>Genome assembly of Anisodus tanguticus.</title>
        <authorList>
            <person name="Wang Y.-J."/>
        </authorList>
    </citation>
    <scope>NUCLEOTIDE SEQUENCE</scope>
    <source>
        <strain evidence="3">KB-2021</strain>
        <tissue evidence="3">Leaf</tissue>
    </source>
</reference>
<dbReference type="PANTHER" id="PTHR47926:SF536">
    <property type="entry name" value="DYW DOMAIN-CONTAINING PROTEIN"/>
    <property type="match status" value="1"/>
</dbReference>
<feature type="repeat" description="PPR" evidence="2">
    <location>
        <begin position="44"/>
        <end position="74"/>
    </location>
</feature>
<evidence type="ECO:0000256" key="1">
    <source>
        <dbReference type="ARBA" id="ARBA00022737"/>
    </source>
</evidence>
<accession>A0AAE1R3D0</accession>
<evidence type="ECO:0008006" key="5">
    <source>
        <dbReference type="Google" id="ProtNLM"/>
    </source>
</evidence>
<keyword evidence="4" id="KW-1185">Reference proteome</keyword>
<dbReference type="FunFam" id="1.25.40.10:FF:000090">
    <property type="entry name" value="Pentatricopeptide repeat-containing protein, chloroplastic"/>
    <property type="match status" value="1"/>
</dbReference>
<evidence type="ECO:0000313" key="4">
    <source>
        <dbReference type="Proteomes" id="UP001291623"/>
    </source>
</evidence>
<dbReference type="EMBL" id="JAVYJV010000019">
    <property type="protein sequence ID" value="KAK4344630.1"/>
    <property type="molecule type" value="Genomic_DNA"/>
</dbReference>
<protein>
    <recommendedName>
        <fullName evidence="5">Pentatricopeptide repeat-containing protein</fullName>
    </recommendedName>
</protein>
<dbReference type="GO" id="GO:0003723">
    <property type="term" value="F:RNA binding"/>
    <property type="evidence" value="ECO:0007669"/>
    <property type="project" value="InterPro"/>
</dbReference>
<dbReference type="InterPro" id="IPR002885">
    <property type="entry name" value="PPR_rpt"/>
</dbReference>